<feature type="transmembrane region" description="Helical" evidence="1">
    <location>
        <begin position="21"/>
        <end position="43"/>
    </location>
</feature>
<accession>A0A645JQV2</accession>
<organism evidence="2">
    <name type="scientific">bioreactor metagenome</name>
    <dbReference type="NCBI Taxonomy" id="1076179"/>
    <lineage>
        <taxon>unclassified sequences</taxon>
        <taxon>metagenomes</taxon>
        <taxon>ecological metagenomes</taxon>
    </lineage>
</organism>
<keyword evidence="1" id="KW-1133">Transmembrane helix</keyword>
<comment type="caution">
    <text evidence="2">The sequence shown here is derived from an EMBL/GenBank/DDBJ whole genome shotgun (WGS) entry which is preliminary data.</text>
</comment>
<reference evidence="2" key="1">
    <citation type="submission" date="2019-08" db="EMBL/GenBank/DDBJ databases">
        <authorList>
            <person name="Kucharzyk K."/>
            <person name="Murdoch R.W."/>
            <person name="Higgins S."/>
            <person name="Loffler F."/>
        </authorList>
    </citation>
    <scope>NUCLEOTIDE SEQUENCE</scope>
</reference>
<proteinExistence type="predicted"/>
<evidence type="ECO:0000313" key="2">
    <source>
        <dbReference type="EMBL" id="MPN65089.1"/>
    </source>
</evidence>
<keyword evidence="1" id="KW-0812">Transmembrane</keyword>
<evidence type="ECO:0000256" key="1">
    <source>
        <dbReference type="SAM" id="Phobius"/>
    </source>
</evidence>
<dbReference type="AlphaFoldDB" id="A0A645JQV2"/>
<gene>
    <name evidence="2" type="ORF">SDC9_212868</name>
</gene>
<name>A0A645JQV2_9ZZZZ</name>
<dbReference type="EMBL" id="VSSQ01146929">
    <property type="protein sequence ID" value="MPN65089.1"/>
    <property type="molecule type" value="Genomic_DNA"/>
</dbReference>
<sequence length="66" mass="7437">MGSREKTKKASGFPYQLRMRLLSSVTEVIFSSLSVRVITWILIQLKFVKANTKGATETPENLFSNS</sequence>
<keyword evidence="1" id="KW-0472">Membrane</keyword>
<protein>
    <submittedName>
        <fullName evidence="2">Uncharacterized protein</fullName>
    </submittedName>
</protein>